<reference evidence="9 10" key="1">
    <citation type="journal article" date="2019" name="Genome Biol. Evol.">
        <title>Nanopore Sequencing Significantly Improves Genome Assembly of the Protozoan Parasite Trypanosoma cruzi.</title>
        <authorList>
            <person name="Diaz-Viraque F."/>
            <person name="Pita S."/>
            <person name="Greif G."/>
            <person name="de Souza R.C.M."/>
            <person name="Iraola G."/>
            <person name="Robello C."/>
        </authorList>
    </citation>
    <scope>NUCLEOTIDE SEQUENCE [LARGE SCALE GENOMIC DNA]</scope>
    <source>
        <strain evidence="9 10">Berenice</strain>
    </source>
</reference>
<keyword evidence="7" id="KW-0812">Transmembrane</keyword>
<gene>
    <name evidence="9" type="ORF">ECC02_005800</name>
</gene>
<dbReference type="Proteomes" id="UP000583944">
    <property type="component" value="Unassembled WGS sequence"/>
</dbReference>
<evidence type="ECO:0000256" key="1">
    <source>
        <dbReference type="ARBA" id="ARBA00022527"/>
    </source>
</evidence>
<organism evidence="9 10">
    <name type="scientific">Trypanosoma cruzi</name>
    <dbReference type="NCBI Taxonomy" id="5693"/>
    <lineage>
        <taxon>Eukaryota</taxon>
        <taxon>Discoba</taxon>
        <taxon>Euglenozoa</taxon>
        <taxon>Kinetoplastea</taxon>
        <taxon>Metakinetoplastina</taxon>
        <taxon>Trypanosomatida</taxon>
        <taxon>Trypanosomatidae</taxon>
        <taxon>Trypanosoma</taxon>
        <taxon>Schizotrypanum</taxon>
    </lineage>
</organism>
<keyword evidence="7" id="KW-0472">Membrane</keyword>
<evidence type="ECO:0000256" key="3">
    <source>
        <dbReference type="ARBA" id="ARBA00022741"/>
    </source>
</evidence>
<dbReference type="PROSITE" id="PS50096">
    <property type="entry name" value="IQ"/>
    <property type="match status" value="1"/>
</dbReference>
<keyword evidence="1" id="KW-0723">Serine/threonine-protein kinase</keyword>
<dbReference type="PANTHER" id="PTHR24345:SF91">
    <property type="entry name" value="SERINE_THREONINE-PROTEIN KINASE PLK4"/>
    <property type="match status" value="1"/>
</dbReference>
<evidence type="ECO:0000256" key="7">
    <source>
        <dbReference type="SAM" id="Phobius"/>
    </source>
</evidence>
<feature type="compositionally biased region" description="Polar residues" evidence="6">
    <location>
        <begin position="429"/>
        <end position="443"/>
    </location>
</feature>
<feature type="compositionally biased region" description="Basic and acidic residues" evidence="6">
    <location>
        <begin position="450"/>
        <end position="464"/>
    </location>
</feature>
<feature type="transmembrane region" description="Helical" evidence="7">
    <location>
        <begin position="12"/>
        <end position="39"/>
    </location>
</feature>
<name>A0A7J6Y3F4_TRYCR</name>
<keyword evidence="5" id="KW-0067">ATP-binding</keyword>
<dbReference type="InterPro" id="IPR000719">
    <property type="entry name" value="Prot_kinase_dom"/>
</dbReference>
<comment type="caution">
    <text evidence="9">The sequence shown here is derived from an EMBL/GenBank/DDBJ whole genome shotgun (WGS) entry which is preliminary data.</text>
</comment>
<keyword evidence="4" id="KW-0418">Kinase</keyword>
<dbReference type="AlphaFoldDB" id="A0A7J6Y3F4"/>
<dbReference type="SUPFAM" id="SSF56112">
    <property type="entry name" value="Protein kinase-like (PK-like)"/>
    <property type="match status" value="1"/>
</dbReference>
<proteinExistence type="predicted"/>
<dbReference type="EMBL" id="JABDHM010000040">
    <property type="protein sequence ID" value="KAF5221232.1"/>
    <property type="molecule type" value="Genomic_DNA"/>
</dbReference>
<keyword evidence="3" id="KW-0547">Nucleotide-binding</keyword>
<dbReference type="Pfam" id="PF00069">
    <property type="entry name" value="Pkinase"/>
    <property type="match status" value="1"/>
</dbReference>
<dbReference type="GO" id="GO:0004674">
    <property type="term" value="F:protein serine/threonine kinase activity"/>
    <property type="evidence" value="ECO:0007669"/>
    <property type="project" value="UniProtKB-KW"/>
</dbReference>
<dbReference type="GO" id="GO:0005524">
    <property type="term" value="F:ATP binding"/>
    <property type="evidence" value="ECO:0007669"/>
    <property type="project" value="UniProtKB-KW"/>
</dbReference>
<dbReference type="PANTHER" id="PTHR24345">
    <property type="entry name" value="SERINE/THREONINE-PROTEIN KINASE PLK"/>
    <property type="match status" value="1"/>
</dbReference>
<dbReference type="PROSITE" id="PS50011">
    <property type="entry name" value="PROTEIN_KINASE_DOM"/>
    <property type="match status" value="1"/>
</dbReference>
<dbReference type="VEuPathDB" id="TriTrypDB:ECC02_005800"/>
<evidence type="ECO:0000256" key="6">
    <source>
        <dbReference type="SAM" id="MobiDB-lite"/>
    </source>
</evidence>
<feature type="region of interest" description="Disordered" evidence="6">
    <location>
        <begin position="410"/>
        <end position="484"/>
    </location>
</feature>
<dbReference type="Gene3D" id="1.10.510.10">
    <property type="entry name" value="Transferase(Phosphotransferase) domain 1"/>
    <property type="match status" value="1"/>
</dbReference>
<feature type="compositionally biased region" description="Polar residues" evidence="6">
    <location>
        <begin position="534"/>
        <end position="544"/>
    </location>
</feature>
<evidence type="ECO:0000256" key="2">
    <source>
        <dbReference type="ARBA" id="ARBA00022679"/>
    </source>
</evidence>
<dbReference type="InterPro" id="IPR011009">
    <property type="entry name" value="Kinase-like_dom_sf"/>
</dbReference>
<evidence type="ECO:0000313" key="9">
    <source>
        <dbReference type="EMBL" id="KAF5221232.1"/>
    </source>
</evidence>
<keyword evidence="7" id="KW-1133">Transmembrane helix</keyword>
<accession>A0A7J6Y3F4</accession>
<evidence type="ECO:0000259" key="8">
    <source>
        <dbReference type="PROSITE" id="PS50011"/>
    </source>
</evidence>
<sequence length="626" mass="70194">MYIHIYTNATQIAVAVAVVVVVVGGGGGIFFGLWVFFFFPVLSFTNQKGEEGHIYLFVHPPRYPPHMTTYRKQIVGKYELGKVLASGYFDCRTRLCTHIVTGAQYVVRIYNKSVLAEAQWMWDRTRDAINVMRTLPKHENLIETVECFETQTSLYILMQLFAPLQVTKLYTSETASGHRVMIPIQQTKHYYAQVVRGLLHMHEHNVVHLGLAPDHVMVNDRDQVKIGYLVSCAYFPKGEMCHDIRGTTHTVAPEVLRNEGYDPYLADAWSMGVLLYFMLHHGRYPHDGANTTKNIMYNRIRPPDPTLSPDARDLLARLLHPTPSRRMRVENIMSHPFFAANQSDTDNAEGRGAGRFVVSSPETYCTLDLATGEDTVNIQIPYGLSRQEEAAYIIQHTYRAYRSRKWQQLSQRKSSVTKDPAAPRHNKVGRQTSFLSGVTNPLLSQPPELEDVKGFVSHRTEKRQSRGGASAAPPDMPRFDDASVGSGSASEIIRDVNDSVAFVLENTAAVPSSAATPALENAVKTKYLPSYSRTHNSTLSSITSPRRGDAGRTKTASFAPGLEHDARADEKNVENVVSLMSKIKIDATRPCPLCHRLPMQRLAGREPYANTPFVYQKGECIPRVLD</sequence>
<feature type="domain" description="Protein kinase" evidence="8">
    <location>
        <begin position="78"/>
        <end position="338"/>
    </location>
</feature>
<evidence type="ECO:0000313" key="10">
    <source>
        <dbReference type="Proteomes" id="UP000583944"/>
    </source>
</evidence>
<protein>
    <recommendedName>
        <fullName evidence="8">Protein kinase domain-containing protein</fullName>
    </recommendedName>
</protein>
<dbReference type="GO" id="GO:0005634">
    <property type="term" value="C:nucleus"/>
    <property type="evidence" value="ECO:0007669"/>
    <property type="project" value="TreeGrafter"/>
</dbReference>
<evidence type="ECO:0000256" key="4">
    <source>
        <dbReference type="ARBA" id="ARBA00022777"/>
    </source>
</evidence>
<dbReference type="VEuPathDB" id="TriTrypDB:BCY84_17333"/>
<evidence type="ECO:0000256" key="5">
    <source>
        <dbReference type="ARBA" id="ARBA00022840"/>
    </source>
</evidence>
<feature type="region of interest" description="Disordered" evidence="6">
    <location>
        <begin position="534"/>
        <end position="554"/>
    </location>
</feature>
<keyword evidence="2" id="KW-0808">Transferase</keyword>